<protein>
    <submittedName>
        <fullName evidence="1">Uncharacterized protein</fullName>
    </submittedName>
</protein>
<organism evidence="1 2">
    <name type="scientific">Gemella haemolysans M341</name>
    <dbReference type="NCBI Taxonomy" id="562981"/>
    <lineage>
        <taxon>Bacteria</taxon>
        <taxon>Bacillati</taxon>
        <taxon>Bacillota</taxon>
        <taxon>Bacilli</taxon>
        <taxon>Bacillales</taxon>
        <taxon>Gemellaceae</taxon>
        <taxon>Gemella</taxon>
    </lineage>
</organism>
<sequence>MNENQKKVLFELIENYGYEGFIDDMFHFRDVFRYEKEDSELAKAYKSLTVREEFEVIKVYIAYLEVMYRDIN</sequence>
<name>A0AA87DUF3_9BACL</name>
<dbReference type="AlphaFoldDB" id="A0AA87DUF3"/>
<comment type="caution">
    <text evidence="1">The sequence shown here is derived from an EMBL/GenBank/DDBJ whole genome shotgun (WGS) entry which is preliminary data.</text>
</comment>
<evidence type="ECO:0000313" key="1">
    <source>
        <dbReference type="EMBL" id="EGF86049.1"/>
    </source>
</evidence>
<gene>
    <name evidence="1" type="ORF">HMPREF0428_01851</name>
</gene>
<evidence type="ECO:0000313" key="2">
    <source>
        <dbReference type="Proteomes" id="UP000004773"/>
    </source>
</evidence>
<reference evidence="1 2" key="1">
    <citation type="submission" date="2011-03" db="EMBL/GenBank/DDBJ databases">
        <title>The Genome Sequence of Gemella haemolysans M341.</title>
        <authorList>
            <consortium name="The Broad Institute Genome Sequencing Platform"/>
            <consortium name="The Broad Institute Genome Sequencing Center for Infectious Disease"/>
            <person name="Earl A."/>
            <person name="Ward D."/>
            <person name="Feldgarden M."/>
            <person name="Gevers D."/>
            <person name="Sibley C.D."/>
            <person name="Field T.R."/>
            <person name="Grinwis M."/>
            <person name="Eshaghurshan C.S."/>
            <person name="Surette M.G."/>
            <person name="Young S.K."/>
            <person name="Zeng Q."/>
            <person name="Gargeya S."/>
            <person name="Fitzgerald M."/>
            <person name="Haas B."/>
            <person name="Abouelleil A."/>
            <person name="Alvarado L."/>
            <person name="Arachchi H.M."/>
            <person name="Berlin A."/>
            <person name="Brown A."/>
            <person name="Chapman S.B."/>
            <person name="Chen Z."/>
            <person name="Dunbar C."/>
            <person name="Freedman E."/>
            <person name="Gearin G."/>
            <person name="Gellesch M."/>
            <person name="Goldberg J."/>
            <person name="Griggs A."/>
            <person name="Gujja S."/>
            <person name="Heilman E.R."/>
            <person name="Heiman D."/>
            <person name="Howarth C."/>
            <person name="Larson L."/>
            <person name="Lui A."/>
            <person name="MacDonald P.J.P."/>
            <person name="Mehta T."/>
            <person name="Montmayeur A."/>
            <person name="Murphy C."/>
            <person name="Neiman D."/>
            <person name="Pearson M."/>
            <person name="Priest M."/>
            <person name="Roberts A."/>
            <person name="Saif S."/>
            <person name="Shea T."/>
            <person name="Shenoy N."/>
            <person name="Sisk P."/>
            <person name="Stolte C."/>
            <person name="Sykes S."/>
            <person name="White J."/>
            <person name="Yandava C."/>
            <person name="Wortman J."/>
            <person name="Nusbaum C."/>
            <person name="Birren B."/>
        </authorList>
    </citation>
    <scope>NUCLEOTIDE SEQUENCE [LARGE SCALE GENOMIC DNA]</scope>
    <source>
        <strain evidence="1 2">M341</strain>
    </source>
</reference>
<accession>A0AA87DUF3</accession>
<dbReference type="EMBL" id="ACRO01000047">
    <property type="protein sequence ID" value="EGF86049.1"/>
    <property type="molecule type" value="Genomic_DNA"/>
</dbReference>
<dbReference type="RefSeq" id="WP_003148032.1">
    <property type="nucleotide sequence ID" value="NZ_GL883586.1"/>
</dbReference>
<dbReference type="Proteomes" id="UP000004773">
    <property type="component" value="Unassembled WGS sequence"/>
</dbReference>
<proteinExistence type="predicted"/>